<accession>A0ABT7SHG0</accession>
<feature type="transmembrane region" description="Helical" evidence="7">
    <location>
        <begin position="829"/>
        <end position="854"/>
    </location>
</feature>
<feature type="domain" description="ABC3 transporter permease C-terminal" evidence="8">
    <location>
        <begin position="837"/>
        <end position="946"/>
    </location>
</feature>
<evidence type="ECO:0000256" key="7">
    <source>
        <dbReference type="SAM" id="Phobius"/>
    </source>
</evidence>
<evidence type="ECO:0000256" key="6">
    <source>
        <dbReference type="SAM" id="MobiDB-lite"/>
    </source>
</evidence>
<reference evidence="9 10" key="1">
    <citation type="submission" date="2023-06" db="EMBL/GenBank/DDBJ databases">
        <title>Cellulomonas sp. MW4 Whole genome sequence.</title>
        <authorList>
            <person name="Park S."/>
        </authorList>
    </citation>
    <scope>NUCLEOTIDE SEQUENCE [LARGE SCALE GENOMIC DNA]</scope>
    <source>
        <strain evidence="9 10">MW4</strain>
    </source>
</reference>
<dbReference type="InterPro" id="IPR003838">
    <property type="entry name" value="ABC3_permease_C"/>
</dbReference>
<comment type="caution">
    <text evidence="9">The sequence shown here is derived from an EMBL/GenBank/DDBJ whole genome shotgun (WGS) entry which is preliminary data.</text>
</comment>
<feature type="transmembrane region" description="Helical" evidence="7">
    <location>
        <begin position="368"/>
        <end position="389"/>
    </location>
</feature>
<keyword evidence="2" id="KW-1003">Cell membrane</keyword>
<evidence type="ECO:0000313" key="9">
    <source>
        <dbReference type="EMBL" id="MDM7855626.1"/>
    </source>
</evidence>
<evidence type="ECO:0000256" key="5">
    <source>
        <dbReference type="ARBA" id="ARBA00023136"/>
    </source>
</evidence>
<feature type="transmembrane region" description="Helical" evidence="7">
    <location>
        <begin position="409"/>
        <end position="436"/>
    </location>
</feature>
<keyword evidence="5 7" id="KW-0472">Membrane</keyword>
<keyword evidence="4 7" id="KW-1133">Transmembrane helix</keyword>
<sequence>MTATRPDTRPGLRRRLATGSRAATADAWLVSRRRSGADLGLLALSAALLAVTVFLALLVPRLVLRSADHAVHEAVRSAGIGADVLVQVPGQTSISTTRDPNIASEAAGNAEEMSTNLPPTLRSVLGAPLTSIVTRPSVASGRDKDGTSHAVSTRLVYVPGQESQVRWVQGVAPASPPPPADDAATDGDGVSLDDPTVEGSAVDAPDHVIEVGVEQRAAAHLGLKPGTELWLQLPSRGQVDVRITGLYTAVDPSAPAWSDLSDLLAAGPAPDKGLQGRIAMLLTDESLPDMELWIDGRSFTEQQRFPVVADAIDSSETHAVEHDVRRVVAAPALVLPGQVSPPLVSTSLGDVLAAQDVRQAAANAQQSVLEVGLAAAGALALVLAARLLVTRRQTYLLAERARGASTVSVAVRALVESVPLVVVAAGVGAGAAWLVLPDARGSWSIAALVAVVAVLAPAVLAVLQVRTAWSGRRLPANRADRQRVLGRQRARRITAEATLVLLALGALVSVQRRGLLEAQTNGVDLLLAATPVLLAGAATVVVLHVMPPVLRTLSRWAAGARGVVPVVSTARASRAAGTAVPIMTLTVAVALMVFCGTTVVSVRHGQEVASQAVVVADVRVDGTIDPTAVERLRAQPDVTIAAAGRLWARSLGSGSALTADVDAVDAAPLAAILRAHGRPVDARLESLARPAAGNHVPTLISPSLATSAARVAPELSSGGGTVHLDVLGTTRAFPRLDSVRPVGGAQPANGEVLVDRATIDRASANPADRSKWVADTPPSATTITTVWVDGPGAAAAVHAAGLDHAEGVTVTTRTTWLAAVRDQPLSAALVWLLLGTALVLAAYAAMALVLTVVATSGERGRTLSALRTLGLDARTARAMTFGELAPLAVAALVAGSVIGIGVPWQLTRSLGLDVATGLAGTTTFTVTWLPIAAAVVVVLVSLAVAVAVESAVRRRDRLGEVLRVGER</sequence>
<protein>
    <submittedName>
        <fullName evidence="9">FtsX-like permease family protein</fullName>
    </submittedName>
</protein>
<name>A0ABT7SHG0_9CELL</name>
<evidence type="ECO:0000259" key="8">
    <source>
        <dbReference type="Pfam" id="PF02687"/>
    </source>
</evidence>
<keyword evidence="3 7" id="KW-0812">Transmembrane</keyword>
<feature type="transmembrane region" description="Helical" evidence="7">
    <location>
        <begin position="884"/>
        <end position="906"/>
    </location>
</feature>
<gene>
    <name evidence="9" type="ORF">QRT04_11870</name>
</gene>
<feature type="transmembrane region" description="Helical" evidence="7">
    <location>
        <begin position="926"/>
        <end position="948"/>
    </location>
</feature>
<evidence type="ECO:0000256" key="2">
    <source>
        <dbReference type="ARBA" id="ARBA00022475"/>
    </source>
</evidence>
<evidence type="ECO:0000256" key="4">
    <source>
        <dbReference type="ARBA" id="ARBA00022989"/>
    </source>
</evidence>
<dbReference type="EMBL" id="JAUCGQ010000001">
    <property type="protein sequence ID" value="MDM7855626.1"/>
    <property type="molecule type" value="Genomic_DNA"/>
</dbReference>
<feature type="transmembrane region" description="Helical" evidence="7">
    <location>
        <begin position="493"/>
        <end position="510"/>
    </location>
</feature>
<feature type="transmembrane region" description="Helical" evidence="7">
    <location>
        <begin position="579"/>
        <end position="602"/>
    </location>
</feature>
<dbReference type="Pfam" id="PF02687">
    <property type="entry name" value="FtsX"/>
    <property type="match status" value="1"/>
</dbReference>
<dbReference type="Proteomes" id="UP001529338">
    <property type="component" value="Unassembled WGS sequence"/>
</dbReference>
<organism evidence="9 10">
    <name type="scientific">Cellulomonas alba</name>
    <dbReference type="NCBI Taxonomy" id="3053467"/>
    <lineage>
        <taxon>Bacteria</taxon>
        <taxon>Bacillati</taxon>
        <taxon>Actinomycetota</taxon>
        <taxon>Actinomycetes</taxon>
        <taxon>Micrococcales</taxon>
        <taxon>Cellulomonadaceae</taxon>
        <taxon>Cellulomonas</taxon>
    </lineage>
</organism>
<evidence type="ECO:0000313" key="10">
    <source>
        <dbReference type="Proteomes" id="UP001529338"/>
    </source>
</evidence>
<proteinExistence type="predicted"/>
<feature type="transmembrane region" description="Helical" evidence="7">
    <location>
        <begin position="442"/>
        <end position="463"/>
    </location>
</feature>
<feature type="transmembrane region" description="Helical" evidence="7">
    <location>
        <begin position="39"/>
        <end position="59"/>
    </location>
</feature>
<dbReference type="RefSeq" id="WP_289455487.1">
    <property type="nucleotide sequence ID" value="NZ_JAUCGQ010000001.1"/>
</dbReference>
<feature type="region of interest" description="Disordered" evidence="6">
    <location>
        <begin position="171"/>
        <end position="193"/>
    </location>
</feature>
<evidence type="ECO:0000256" key="3">
    <source>
        <dbReference type="ARBA" id="ARBA00022692"/>
    </source>
</evidence>
<feature type="transmembrane region" description="Helical" evidence="7">
    <location>
        <begin position="525"/>
        <end position="546"/>
    </location>
</feature>
<comment type="subcellular location">
    <subcellularLocation>
        <location evidence="1">Cell membrane</location>
        <topology evidence="1">Multi-pass membrane protein</topology>
    </subcellularLocation>
</comment>
<evidence type="ECO:0000256" key="1">
    <source>
        <dbReference type="ARBA" id="ARBA00004651"/>
    </source>
</evidence>
<keyword evidence="10" id="KW-1185">Reference proteome</keyword>